<dbReference type="OrthoDB" id="2246311at2759"/>
<sequence>MDNGFVMRKYQFFADAHRTIFQKLFSEVENENNLDTLRDIMQNNMIVSDQVMCDRLNVIRFTEDMNTSKNRGYFSFYIRSWKVARSTLEAIINEFSLEGVYESVMLNWISQVGPFDQDYYYLRYIGQCKYPSNPLKRSREDIHSRYNGFLGKLLKKIENLANVPKPEFNLYLLKREVILWSNDGNLVSFEYADTQEQLFIAVFGLENLLNSQPGGYNAGYLPEREQFDIFLNTAKTNFFQNYNRCFDTNNPSVTMADIQNWIDDIVCKRNSFKGFENNNSRSRTFTPAYIETIRRLATPAGSIFGFNLLCLIGDDIPSTSFYNAAPIFDPNSSRSGYLLCDMISRLQAWEMGNYNDYKVEDATRYIGKIPFINLIPWLENNKATISEGISQASSYLRLTNPIIAVTFSRQVVSASFTNFVHQDGLSSRTNLVDIVGIPRLCSYASSDYVYDGSDVDGPPPGFEIIVIPHFDPGVDKHTTRSVNGTRRVIDIVWRITLSILEIAHDLIVANPNTLRSNIVRQVYEYCNKDSSNNLPVLRFLYDQLNRVVVTYKSEEKKAREEYPQAEILPEALIAYRTKSALTRTENAEKALGQANSIERRNQVLMLWKKNLRSLHVGYSRSDKNEWIEWALSRDIGTNLYLASLSVVSQRPTSQGFSPNIISKFNKYKPSHVSIEEVLQDPELQLVCFRSWSRYCIGKRQPNSVNYSSELQRARGKRSAETALERKGMECKKTIHGSKVTINSRGFITFWIDDEGASKRLKLKYPYEKNMVQERNIRVTTEGLDLEADNQATINLSLNQIKSSENGQILYRMWQLEASSLYPNIPTPTIETDIIMQGRPVPKYKENIYTDINEGDALYILRDYLNNLPGRVSIVSMAYKENQCDKYIEKIGLSRDNVEFFLPSFSNYLESRFRQHPFYDYFAEMLTNMEKPVSRVRKDILETLNKLKQLSDSSTMSEVRKLIFRPPNENPVTVFGLFIR</sequence>
<accession>A0A8H7QM02</accession>
<proteinExistence type="predicted"/>
<evidence type="ECO:0000313" key="1">
    <source>
        <dbReference type="EMBL" id="KAG2195137.1"/>
    </source>
</evidence>
<dbReference type="Proteomes" id="UP000603453">
    <property type="component" value="Unassembled WGS sequence"/>
</dbReference>
<name>A0A8H7QM02_9FUNG</name>
<comment type="caution">
    <text evidence="1">The sequence shown here is derived from an EMBL/GenBank/DDBJ whole genome shotgun (WGS) entry which is preliminary data.</text>
</comment>
<dbReference type="EMBL" id="JAEPRD010000179">
    <property type="protein sequence ID" value="KAG2195137.1"/>
    <property type="molecule type" value="Genomic_DNA"/>
</dbReference>
<reference evidence="1" key="1">
    <citation type="submission" date="2020-12" db="EMBL/GenBank/DDBJ databases">
        <title>Metabolic potential, ecology and presence of endohyphal bacteria is reflected in genomic diversity of Mucoromycotina.</title>
        <authorList>
            <person name="Muszewska A."/>
            <person name="Okrasinska A."/>
            <person name="Steczkiewicz K."/>
            <person name="Drgas O."/>
            <person name="Orlowska M."/>
            <person name="Perlinska-Lenart U."/>
            <person name="Aleksandrzak-Piekarczyk T."/>
            <person name="Szatraj K."/>
            <person name="Zielenkiewicz U."/>
            <person name="Pilsyk S."/>
            <person name="Malc E."/>
            <person name="Mieczkowski P."/>
            <person name="Kruszewska J.S."/>
            <person name="Biernat P."/>
            <person name="Pawlowska J."/>
        </authorList>
    </citation>
    <scope>NUCLEOTIDE SEQUENCE</scope>
    <source>
        <strain evidence="1">WA0000017839</strain>
    </source>
</reference>
<keyword evidence="2" id="KW-1185">Reference proteome</keyword>
<evidence type="ECO:0000313" key="2">
    <source>
        <dbReference type="Proteomes" id="UP000603453"/>
    </source>
</evidence>
<dbReference type="AlphaFoldDB" id="A0A8H7QM02"/>
<protein>
    <submittedName>
        <fullName evidence="1">Uncharacterized protein</fullName>
    </submittedName>
</protein>
<organism evidence="1 2">
    <name type="scientific">Mucor saturninus</name>
    <dbReference type="NCBI Taxonomy" id="64648"/>
    <lineage>
        <taxon>Eukaryota</taxon>
        <taxon>Fungi</taxon>
        <taxon>Fungi incertae sedis</taxon>
        <taxon>Mucoromycota</taxon>
        <taxon>Mucoromycotina</taxon>
        <taxon>Mucoromycetes</taxon>
        <taxon>Mucorales</taxon>
        <taxon>Mucorineae</taxon>
        <taxon>Mucoraceae</taxon>
        <taxon>Mucor</taxon>
    </lineage>
</organism>
<gene>
    <name evidence="1" type="ORF">INT47_007001</name>
</gene>